<dbReference type="OrthoDB" id="9796845at2"/>
<evidence type="ECO:0000313" key="3">
    <source>
        <dbReference type="Proteomes" id="UP000316096"/>
    </source>
</evidence>
<dbReference type="Pfam" id="PF10127">
    <property type="entry name" value="RlaP"/>
    <property type="match status" value="1"/>
</dbReference>
<dbReference type="RefSeq" id="WP_141959007.1">
    <property type="nucleotide sequence ID" value="NZ_VFOZ01000001.1"/>
</dbReference>
<feature type="region of interest" description="Disordered" evidence="1">
    <location>
        <begin position="212"/>
        <end position="233"/>
    </location>
</feature>
<dbReference type="AlphaFoldDB" id="A0A543CS03"/>
<dbReference type="InterPro" id="IPR018775">
    <property type="entry name" value="RlaP"/>
</dbReference>
<dbReference type="EMBL" id="VFOZ01000001">
    <property type="protein sequence ID" value="TQL99879.1"/>
    <property type="molecule type" value="Genomic_DNA"/>
</dbReference>
<evidence type="ECO:0008006" key="4">
    <source>
        <dbReference type="Google" id="ProtNLM"/>
    </source>
</evidence>
<dbReference type="PANTHER" id="PTHR34817:SF1">
    <property type="entry name" value="NUCLEOTIDYLTRANSFERASE"/>
    <property type="match status" value="1"/>
</dbReference>
<sequence>MTQTLPSWLAEVTGDVVFATVSGAHLYGFPSVDSDVDLRGVHLMPVEDVVGLRTGEETVDRTWTRDGVEVDLVTHDLAKFGRLLLRRNGYVLEQLLSPLVVTSSPLHEEMVALAPGCLTRHHAHHYLGFARTQWGFFERTGELKPLLYTFRVLSTGIHLMLTGEVLSDLGALDHGPAYLPDLVAAKREAEHGALPAGAPDPGRLAADVTAMTSRLETERDRSSLPERPSAGPALHDLVVRARLADLPYVNSRSQG</sequence>
<comment type="caution">
    <text evidence="2">The sequence shown here is derived from an EMBL/GenBank/DDBJ whole genome shotgun (WGS) entry which is preliminary data.</text>
</comment>
<evidence type="ECO:0000313" key="2">
    <source>
        <dbReference type="EMBL" id="TQL99879.1"/>
    </source>
</evidence>
<gene>
    <name evidence="2" type="ORF">FB559_5580</name>
</gene>
<accession>A0A543CS03</accession>
<feature type="compositionally biased region" description="Basic and acidic residues" evidence="1">
    <location>
        <begin position="215"/>
        <end position="224"/>
    </location>
</feature>
<reference evidence="2 3" key="1">
    <citation type="submission" date="2019-06" db="EMBL/GenBank/DDBJ databases">
        <title>Sequencing the genomes of 1000 actinobacteria strains.</title>
        <authorList>
            <person name="Klenk H.-P."/>
        </authorList>
    </citation>
    <scope>NUCLEOTIDE SEQUENCE [LARGE SCALE GENOMIC DNA]</scope>
    <source>
        <strain evidence="2 3">DSM 102200</strain>
    </source>
</reference>
<organism evidence="2 3">
    <name type="scientific">Actinoallomurus bryophytorum</name>
    <dbReference type="NCBI Taxonomy" id="1490222"/>
    <lineage>
        <taxon>Bacteria</taxon>
        <taxon>Bacillati</taxon>
        <taxon>Actinomycetota</taxon>
        <taxon>Actinomycetes</taxon>
        <taxon>Streptosporangiales</taxon>
        <taxon>Thermomonosporaceae</taxon>
        <taxon>Actinoallomurus</taxon>
    </lineage>
</organism>
<dbReference type="PANTHER" id="PTHR34817">
    <property type="entry name" value="NUCLEOTIDYLTRANSFERASE"/>
    <property type="match status" value="1"/>
</dbReference>
<proteinExistence type="predicted"/>
<evidence type="ECO:0000256" key="1">
    <source>
        <dbReference type="SAM" id="MobiDB-lite"/>
    </source>
</evidence>
<name>A0A543CS03_9ACTN</name>
<keyword evidence="3" id="KW-1185">Reference proteome</keyword>
<protein>
    <recommendedName>
        <fullName evidence="4">Nucleotidyltransferase</fullName>
    </recommendedName>
</protein>
<dbReference type="Proteomes" id="UP000316096">
    <property type="component" value="Unassembled WGS sequence"/>
</dbReference>